<comment type="caution">
    <text evidence="3">The sequence shown here is derived from an EMBL/GenBank/DDBJ whole genome shotgun (WGS) entry which is preliminary data.</text>
</comment>
<dbReference type="Gene3D" id="3.30.559.10">
    <property type="entry name" value="Chloramphenicol acetyltransferase-like domain"/>
    <property type="match status" value="1"/>
</dbReference>
<dbReference type="InterPro" id="IPR009081">
    <property type="entry name" value="PP-bd_ACP"/>
</dbReference>
<evidence type="ECO:0000259" key="2">
    <source>
        <dbReference type="PROSITE" id="PS50075"/>
    </source>
</evidence>
<dbReference type="InterPro" id="IPR036736">
    <property type="entry name" value="ACP-like_sf"/>
</dbReference>
<dbReference type="Proteomes" id="UP001596137">
    <property type="component" value="Unassembled WGS sequence"/>
</dbReference>
<dbReference type="Pfam" id="PF00550">
    <property type="entry name" value="PP-binding"/>
    <property type="match status" value="1"/>
</dbReference>
<dbReference type="PANTHER" id="PTHR45527:SF1">
    <property type="entry name" value="FATTY ACID SYNTHASE"/>
    <property type="match status" value="1"/>
</dbReference>
<dbReference type="RefSeq" id="WP_380763906.1">
    <property type="nucleotide sequence ID" value="NZ_JBHSRF010000160.1"/>
</dbReference>
<sequence>KNVGADDNFFDLGGNSLHGSQLAARIREHLRVELDLRHLFTNPVLADLATRLDESEVAPAQKPIVPVARGGALPCTPQQEGLWLLQSMDPSSSTYHIAFALALRGPLDVPALERALLALIVRHEALRTRFVEDDGLPRQVIDPPPPAVSLPVESVKAEEAASWVTGWTTRPFDLAAGSLFRAALGELGPQEYALVLAVHHIVADGWSAKILAEELGALYATERGVRGMDLPAMYLQPVDHAVWQRGWLDGAEMDRQMGYWREALADLPALDFPADRPRPADPTGAGAAADRQVPAGTAAAARGYARTHQVSFLAVLQAALLTVLHRYTGQEDLVVGSIFSGRTRPEIEPLVGFFANTVVLRTDLGGEPTFAEVVGRCHETVLNATAAQDVPFGVIVDALQPERVTGRNPLFQISLTLQPADNQADLTLGDVSAEPLDTANRSARFDLAIDVIDRKGDGLDLVVEYSTELFDADRVERLLDHYVAALANGLADPGAVAEDVDIMSSSERHQVLHAWNPADAAVLGPEGGV</sequence>
<reference evidence="4" key="1">
    <citation type="journal article" date="2019" name="Int. J. Syst. Evol. Microbiol.">
        <title>The Global Catalogue of Microorganisms (GCM) 10K type strain sequencing project: providing services to taxonomists for standard genome sequencing and annotation.</title>
        <authorList>
            <consortium name="The Broad Institute Genomics Platform"/>
            <consortium name="The Broad Institute Genome Sequencing Center for Infectious Disease"/>
            <person name="Wu L."/>
            <person name="Ma J."/>
        </authorList>
    </citation>
    <scope>NUCLEOTIDE SEQUENCE [LARGE SCALE GENOMIC DNA]</scope>
    <source>
        <strain evidence="4">JCM 30346</strain>
    </source>
</reference>
<dbReference type="PANTHER" id="PTHR45527">
    <property type="entry name" value="NONRIBOSOMAL PEPTIDE SYNTHETASE"/>
    <property type="match status" value="1"/>
</dbReference>
<gene>
    <name evidence="3" type="ORF">ACFP1K_40745</name>
</gene>
<dbReference type="Gene3D" id="1.10.1200.10">
    <property type="entry name" value="ACP-like"/>
    <property type="match status" value="1"/>
</dbReference>
<dbReference type="InterPro" id="IPR023213">
    <property type="entry name" value="CAT-like_dom_sf"/>
</dbReference>
<dbReference type="SUPFAM" id="SSF52777">
    <property type="entry name" value="CoA-dependent acyltransferases"/>
    <property type="match status" value="2"/>
</dbReference>
<evidence type="ECO:0000313" key="3">
    <source>
        <dbReference type="EMBL" id="MFC6087549.1"/>
    </source>
</evidence>
<proteinExistence type="predicted"/>
<feature type="domain" description="Carrier" evidence="2">
    <location>
        <begin position="1"/>
        <end position="56"/>
    </location>
</feature>
<comment type="cofactor">
    <cofactor evidence="1">
        <name>pantetheine 4'-phosphate</name>
        <dbReference type="ChEBI" id="CHEBI:47942"/>
    </cofactor>
</comment>
<evidence type="ECO:0000256" key="1">
    <source>
        <dbReference type="ARBA" id="ARBA00001957"/>
    </source>
</evidence>
<dbReference type="CDD" id="cd19531">
    <property type="entry name" value="LCL_NRPS-like"/>
    <property type="match status" value="1"/>
</dbReference>
<dbReference type="InterPro" id="IPR001242">
    <property type="entry name" value="Condensation_dom"/>
</dbReference>
<accession>A0ABW1NW35</accession>
<dbReference type="Pfam" id="PF00668">
    <property type="entry name" value="Condensation"/>
    <property type="match status" value="1"/>
</dbReference>
<dbReference type="EMBL" id="JBHSRF010000160">
    <property type="protein sequence ID" value="MFC6087549.1"/>
    <property type="molecule type" value="Genomic_DNA"/>
</dbReference>
<keyword evidence="4" id="KW-1185">Reference proteome</keyword>
<dbReference type="SUPFAM" id="SSF47336">
    <property type="entry name" value="ACP-like"/>
    <property type="match status" value="1"/>
</dbReference>
<protein>
    <submittedName>
        <fullName evidence="3">Condensation domain-containing protein</fullName>
    </submittedName>
</protein>
<feature type="non-terminal residue" evidence="3">
    <location>
        <position position="1"/>
    </location>
</feature>
<evidence type="ECO:0000313" key="4">
    <source>
        <dbReference type="Proteomes" id="UP001596137"/>
    </source>
</evidence>
<name>A0ABW1NW35_9ACTN</name>
<dbReference type="PROSITE" id="PS50075">
    <property type="entry name" value="CARRIER"/>
    <property type="match status" value="1"/>
</dbReference>
<dbReference type="Gene3D" id="3.30.559.30">
    <property type="entry name" value="Nonribosomal peptide synthetase, condensation domain"/>
    <property type="match status" value="1"/>
</dbReference>
<organism evidence="3 4">
    <name type="scientific">Sphaerisporangium aureirubrum</name>
    <dbReference type="NCBI Taxonomy" id="1544736"/>
    <lineage>
        <taxon>Bacteria</taxon>
        <taxon>Bacillati</taxon>
        <taxon>Actinomycetota</taxon>
        <taxon>Actinomycetes</taxon>
        <taxon>Streptosporangiales</taxon>
        <taxon>Streptosporangiaceae</taxon>
        <taxon>Sphaerisporangium</taxon>
    </lineage>
</organism>